<dbReference type="RefSeq" id="WP_225251007.1">
    <property type="nucleotide sequence ID" value="NZ_JAIWIU010000097.1"/>
</dbReference>
<evidence type="ECO:0000313" key="2">
    <source>
        <dbReference type="EMBL" id="MCA2017223.1"/>
    </source>
</evidence>
<accession>A0ABS7YNH2</accession>
<keyword evidence="3" id="KW-1185">Reference proteome</keyword>
<keyword evidence="1" id="KW-0812">Transmembrane</keyword>
<evidence type="ECO:0000256" key="1">
    <source>
        <dbReference type="SAM" id="Phobius"/>
    </source>
</evidence>
<keyword evidence="1" id="KW-0472">Membrane</keyword>
<organism evidence="2 3">
    <name type="scientific">Vibrio tritonius</name>
    <dbReference type="NCBI Taxonomy" id="1435069"/>
    <lineage>
        <taxon>Bacteria</taxon>
        <taxon>Pseudomonadati</taxon>
        <taxon>Pseudomonadota</taxon>
        <taxon>Gammaproteobacteria</taxon>
        <taxon>Vibrionales</taxon>
        <taxon>Vibrionaceae</taxon>
        <taxon>Vibrio</taxon>
    </lineage>
</organism>
<proteinExistence type="predicted"/>
<dbReference type="Proteomes" id="UP001199044">
    <property type="component" value="Unassembled WGS sequence"/>
</dbReference>
<keyword evidence="1" id="KW-1133">Transmembrane helix</keyword>
<feature type="transmembrane region" description="Helical" evidence="1">
    <location>
        <begin position="165"/>
        <end position="183"/>
    </location>
</feature>
<name>A0ABS7YNH2_9VIBR</name>
<feature type="transmembrane region" description="Helical" evidence="1">
    <location>
        <begin position="190"/>
        <end position="213"/>
    </location>
</feature>
<feature type="transmembrane region" description="Helical" evidence="1">
    <location>
        <begin position="70"/>
        <end position="92"/>
    </location>
</feature>
<sequence length="271" mass="29989">MKLMLPLLYRECTKQKWLLSGPLFLAVVLGIFFFLASTQGQLAKNVTLTMNYSGDFDLTNLGHGASPESVAISVAGMLSLTLSFLYLAKALLTATRLEQEDPKMAVRLHLFKLLFAFIIIPLSCLPLLGVMHYLFWQLAAFVGNIEPVSLFQQTVFMFGHYMERMFLAGLLALPIGLLVLCVSQRTSAPLILLLVFAYAIKWLSPMLLGTEWFSRYVSLVMSAPSDVISGSSVTHALAEFGAVYGSLYVLMGAIAAWLSVRRLQFKEQCAV</sequence>
<gene>
    <name evidence="2" type="ORF">LDJ79_13950</name>
</gene>
<feature type="transmembrane region" description="Helical" evidence="1">
    <location>
        <begin position="113"/>
        <end position="135"/>
    </location>
</feature>
<evidence type="ECO:0000313" key="3">
    <source>
        <dbReference type="Proteomes" id="UP001199044"/>
    </source>
</evidence>
<protein>
    <recommendedName>
        <fullName evidence="4">ABC transporter permease</fullName>
    </recommendedName>
</protein>
<comment type="caution">
    <text evidence="2">The sequence shown here is derived from an EMBL/GenBank/DDBJ whole genome shotgun (WGS) entry which is preliminary data.</text>
</comment>
<feature type="transmembrane region" description="Helical" evidence="1">
    <location>
        <begin position="233"/>
        <end position="258"/>
    </location>
</feature>
<reference evidence="3" key="1">
    <citation type="submission" date="2023-07" db="EMBL/GenBank/DDBJ databases">
        <title>Molecular identification of indigenous halophilic bacteria isolated from red sea cost, biodegradation of synthetic dyes and assessment of degraded metabolite toxicity.</title>
        <authorList>
            <person name="Chaieb K."/>
            <person name="Altayb H.N."/>
        </authorList>
    </citation>
    <scope>NUCLEOTIDE SEQUENCE [LARGE SCALE GENOMIC DNA]</scope>
    <source>
        <strain evidence="3">K20</strain>
    </source>
</reference>
<evidence type="ECO:0008006" key="4">
    <source>
        <dbReference type="Google" id="ProtNLM"/>
    </source>
</evidence>
<dbReference type="EMBL" id="JAIWIU010000097">
    <property type="protein sequence ID" value="MCA2017223.1"/>
    <property type="molecule type" value="Genomic_DNA"/>
</dbReference>